<keyword evidence="1" id="KW-1133">Transmembrane helix</keyword>
<keyword evidence="1" id="KW-0812">Transmembrane</keyword>
<feature type="transmembrane region" description="Helical" evidence="1">
    <location>
        <begin position="6"/>
        <end position="24"/>
    </location>
</feature>
<comment type="caution">
    <text evidence="2">The sequence shown here is derived from an EMBL/GenBank/DDBJ whole genome shotgun (WGS) entry which is preliminary data.</text>
</comment>
<keyword evidence="1" id="KW-0472">Membrane</keyword>
<evidence type="ECO:0000313" key="2">
    <source>
        <dbReference type="EMBL" id="ETO18149.1"/>
    </source>
</evidence>
<name>X6MWD0_RETFI</name>
<dbReference type="EMBL" id="ASPP01015421">
    <property type="protein sequence ID" value="ETO18149.1"/>
    <property type="molecule type" value="Genomic_DNA"/>
</dbReference>
<dbReference type="AlphaFoldDB" id="X6MWD0"/>
<evidence type="ECO:0000313" key="3">
    <source>
        <dbReference type="Proteomes" id="UP000023152"/>
    </source>
</evidence>
<gene>
    <name evidence="2" type="ORF">RFI_19139</name>
</gene>
<proteinExistence type="predicted"/>
<reference evidence="2 3" key="1">
    <citation type="journal article" date="2013" name="Curr. Biol.">
        <title>The Genome of the Foraminiferan Reticulomyxa filosa.</title>
        <authorList>
            <person name="Glockner G."/>
            <person name="Hulsmann N."/>
            <person name="Schleicher M."/>
            <person name="Noegel A.A."/>
            <person name="Eichinger L."/>
            <person name="Gallinger C."/>
            <person name="Pawlowski J."/>
            <person name="Sierra R."/>
            <person name="Euteneuer U."/>
            <person name="Pillet L."/>
            <person name="Moustafa A."/>
            <person name="Platzer M."/>
            <person name="Groth M."/>
            <person name="Szafranski K."/>
            <person name="Schliwa M."/>
        </authorList>
    </citation>
    <scope>NUCLEOTIDE SEQUENCE [LARGE SCALE GENOMIC DNA]</scope>
</reference>
<protein>
    <submittedName>
        <fullName evidence="2">Uncharacterized protein</fullName>
    </submittedName>
</protein>
<evidence type="ECO:0000256" key="1">
    <source>
        <dbReference type="SAM" id="Phobius"/>
    </source>
</evidence>
<organism evidence="2 3">
    <name type="scientific">Reticulomyxa filosa</name>
    <dbReference type="NCBI Taxonomy" id="46433"/>
    <lineage>
        <taxon>Eukaryota</taxon>
        <taxon>Sar</taxon>
        <taxon>Rhizaria</taxon>
        <taxon>Retaria</taxon>
        <taxon>Foraminifera</taxon>
        <taxon>Monothalamids</taxon>
        <taxon>Reticulomyxidae</taxon>
        <taxon>Reticulomyxa</taxon>
    </lineage>
</organism>
<dbReference type="Proteomes" id="UP000023152">
    <property type="component" value="Unassembled WGS sequence"/>
</dbReference>
<accession>X6MWD0</accession>
<sequence length="84" mass="10114">MNIINVIYFFFSFCVMYFVLKKNLNNALTIEINCSQYENMDKELIAEENYLKQFLNSNNNTCPVQPHNGCQYYLIKKNKKNKKW</sequence>
<keyword evidence="3" id="KW-1185">Reference proteome</keyword>